<dbReference type="AlphaFoldDB" id="A0A495IHU5"/>
<feature type="domain" description="HTH arsR-type" evidence="1">
    <location>
        <begin position="1"/>
        <end position="93"/>
    </location>
</feature>
<dbReference type="PROSITE" id="PS50987">
    <property type="entry name" value="HTH_ARSR_2"/>
    <property type="match status" value="1"/>
</dbReference>
<dbReference type="Proteomes" id="UP000280008">
    <property type="component" value="Unassembled WGS sequence"/>
</dbReference>
<dbReference type="Gene3D" id="1.10.10.10">
    <property type="entry name" value="Winged helix-like DNA-binding domain superfamily/Winged helix DNA-binding domain"/>
    <property type="match status" value="1"/>
</dbReference>
<keyword evidence="3" id="KW-1185">Reference proteome</keyword>
<dbReference type="CDD" id="cd00090">
    <property type="entry name" value="HTH_ARSR"/>
    <property type="match status" value="1"/>
</dbReference>
<dbReference type="PRINTS" id="PR00778">
    <property type="entry name" value="HTHARSR"/>
</dbReference>
<dbReference type="GO" id="GO:0003700">
    <property type="term" value="F:DNA-binding transcription factor activity"/>
    <property type="evidence" value="ECO:0007669"/>
    <property type="project" value="InterPro"/>
</dbReference>
<dbReference type="EMBL" id="RBKS01000001">
    <property type="protein sequence ID" value="RKR75602.1"/>
    <property type="molecule type" value="Genomic_DNA"/>
</dbReference>
<dbReference type="PANTHER" id="PTHR38600">
    <property type="entry name" value="TRANSCRIPTIONAL REGULATORY PROTEIN"/>
    <property type="match status" value="1"/>
</dbReference>
<dbReference type="InterPro" id="IPR036390">
    <property type="entry name" value="WH_DNA-bd_sf"/>
</dbReference>
<name>A0A495IHU5_9MICO</name>
<dbReference type="PANTHER" id="PTHR38600:SF1">
    <property type="entry name" value="TRANSCRIPTIONAL REGULATORY PROTEIN"/>
    <property type="match status" value="1"/>
</dbReference>
<gene>
    <name evidence="2" type="ORF">C8E83_2750</name>
</gene>
<dbReference type="InterPro" id="IPR011991">
    <property type="entry name" value="ArsR-like_HTH"/>
</dbReference>
<dbReference type="SMART" id="SM00418">
    <property type="entry name" value="HTH_ARSR"/>
    <property type="match status" value="1"/>
</dbReference>
<proteinExistence type="predicted"/>
<comment type="caution">
    <text evidence="2">The sequence shown here is derived from an EMBL/GenBank/DDBJ whole genome shotgun (WGS) entry which is preliminary data.</text>
</comment>
<dbReference type="RefSeq" id="WP_211331701.1">
    <property type="nucleotide sequence ID" value="NZ_RBKS01000001.1"/>
</dbReference>
<dbReference type="Pfam" id="PF12840">
    <property type="entry name" value="HTH_20"/>
    <property type="match status" value="1"/>
</dbReference>
<evidence type="ECO:0000313" key="2">
    <source>
        <dbReference type="EMBL" id="RKR75602.1"/>
    </source>
</evidence>
<dbReference type="NCBIfam" id="NF033788">
    <property type="entry name" value="HTH_metalloreg"/>
    <property type="match status" value="1"/>
</dbReference>
<reference evidence="2 3" key="1">
    <citation type="submission" date="2018-10" db="EMBL/GenBank/DDBJ databases">
        <title>Sequencing the genomes of 1000 actinobacteria strains.</title>
        <authorList>
            <person name="Klenk H.-P."/>
        </authorList>
    </citation>
    <scope>NUCLEOTIDE SEQUENCE [LARGE SCALE GENOMIC DNA]</scope>
    <source>
        <strain evidence="2 3">DSM 17894</strain>
    </source>
</reference>
<dbReference type="SUPFAM" id="SSF46785">
    <property type="entry name" value="Winged helix' DNA-binding domain"/>
    <property type="match status" value="1"/>
</dbReference>
<sequence length="108" mass="11672">MTITADDTRVLAALADETRQGILDVLGRAPASASALARELPISRQGTMKHLAVLESARLVRGAREGREVVYAVDTAPLRAAAEALARASEHWDRQLLLLKRAAEHPEP</sequence>
<evidence type="ECO:0000313" key="3">
    <source>
        <dbReference type="Proteomes" id="UP000280008"/>
    </source>
</evidence>
<evidence type="ECO:0000259" key="1">
    <source>
        <dbReference type="PROSITE" id="PS50987"/>
    </source>
</evidence>
<dbReference type="InterPro" id="IPR036388">
    <property type="entry name" value="WH-like_DNA-bd_sf"/>
</dbReference>
<organism evidence="2 3">
    <name type="scientific">Frondihabitans australicus</name>
    <dbReference type="NCBI Taxonomy" id="386892"/>
    <lineage>
        <taxon>Bacteria</taxon>
        <taxon>Bacillati</taxon>
        <taxon>Actinomycetota</taxon>
        <taxon>Actinomycetes</taxon>
        <taxon>Micrococcales</taxon>
        <taxon>Microbacteriaceae</taxon>
        <taxon>Frondihabitans</taxon>
    </lineage>
</organism>
<accession>A0A495IHU5</accession>
<protein>
    <submittedName>
        <fullName evidence="2">Helix-turn-helix protein</fullName>
    </submittedName>
</protein>
<dbReference type="InterPro" id="IPR001845">
    <property type="entry name" value="HTH_ArsR_DNA-bd_dom"/>
</dbReference>